<evidence type="ECO:0000313" key="2">
    <source>
        <dbReference type="EMBL" id="GGH82921.1"/>
    </source>
</evidence>
<feature type="chain" id="PRO_5045512545" description="Cytochrome c domain-containing protein" evidence="1">
    <location>
        <begin position="32"/>
        <end position="134"/>
    </location>
</feature>
<dbReference type="EMBL" id="BMGY01000008">
    <property type="protein sequence ID" value="GGH82921.1"/>
    <property type="molecule type" value="Genomic_DNA"/>
</dbReference>
<name>A0ABQ2A011_9BACT</name>
<comment type="caution">
    <text evidence="2">The sequence shown here is derived from an EMBL/GenBank/DDBJ whole genome shotgun (WGS) entry which is preliminary data.</text>
</comment>
<evidence type="ECO:0008006" key="4">
    <source>
        <dbReference type="Google" id="ProtNLM"/>
    </source>
</evidence>
<dbReference type="InterPro" id="IPR036909">
    <property type="entry name" value="Cyt_c-like_dom_sf"/>
</dbReference>
<feature type="signal peptide" evidence="1">
    <location>
        <begin position="1"/>
        <end position="31"/>
    </location>
</feature>
<evidence type="ECO:0000313" key="3">
    <source>
        <dbReference type="Proteomes" id="UP000637774"/>
    </source>
</evidence>
<gene>
    <name evidence="2" type="ORF">GCM10011495_11860</name>
</gene>
<keyword evidence="1" id="KW-0732">Signal</keyword>
<organism evidence="2 3">
    <name type="scientific">Hymenobacter frigidus</name>
    <dbReference type="NCBI Taxonomy" id="1524095"/>
    <lineage>
        <taxon>Bacteria</taxon>
        <taxon>Pseudomonadati</taxon>
        <taxon>Bacteroidota</taxon>
        <taxon>Cytophagia</taxon>
        <taxon>Cytophagales</taxon>
        <taxon>Hymenobacteraceae</taxon>
        <taxon>Hymenobacter</taxon>
    </lineage>
</organism>
<dbReference type="SUPFAM" id="SSF46626">
    <property type="entry name" value="Cytochrome c"/>
    <property type="match status" value="1"/>
</dbReference>
<keyword evidence="3" id="KW-1185">Reference proteome</keyword>
<evidence type="ECO:0000256" key="1">
    <source>
        <dbReference type="SAM" id="SignalP"/>
    </source>
</evidence>
<proteinExistence type="predicted"/>
<sequence>MFMPRLFPALSRILLLGAVALLGSAAGCTYANGDQAPIVVPCDATSQTVTYAGVISPIFDANCRQCHANNVASTLGGGVALGDYQSIKRYGIVGILGSIEHTPGYLPMPKGRAKMAECDIIRIKVWMAAGALNN</sequence>
<dbReference type="Proteomes" id="UP000637774">
    <property type="component" value="Unassembled WGS sequence"/>
</dbReference>
<protein>
    <recommendedName>
        <fullName evidence="4">Cytochrome c domain-containing protein</fullName>
    </recommendedName>
</protein>
<accession>A0ABQ2A011</accession>
<reference evidence="3" key="1">
    <citation type="journal article" date="2019" name="Int. J. Syst. Evol. Microbiol.">
        <title>The Global Catalogue of Microorganisms (GCM) 10K type strain sequencing project: providing services to taxonomists for standard genome sequencing and annotation.</title>
        <authorList>
            <consortium name="The Broad Institute Genomics Platform"/>
            <consortium name="The Broad Institute Genome Sequencing Center for Infectious Disease"/>
            <person name="Wu L."/>
            <person name="Ma J."/>
        </authorList>
    </citation>
    <scope>NUCLEOTIDE SEQUENCE [LARGE SCALE GENOMIC DNA]</scope>
    <source>
        <strain evidence="3">CGMCC 1.14966</strain>
    </source>
</reference>
<dbReference type="PROSITE" id="PS51257">
    <property type="entry name" value="PROKAR_LIPOPROTEIN"/>
    <property type="match status" value="1"/>
</dbReference>